<feature type="region of interest" description="Disordered" evidence="1">
    <location>
        <begin position="660"/>
        <end position="699"/>
    </location>
</feature>
<feature type="compositionally biased region" description="Basic and acidic residues" evidence="1">
    <location>
        <begin position="461"/>
        <end position="474"/>
    </location>
</feature>
<organism evidence="2 3">
    <name type="scientific">Chara braunii</name>
    <name type="common">Braun's stonewort</name>
    <dbReference type="NCBI Taxonomy" id="69332"/>
    <lineage>
        <taxon>Eukaryota</taxon>
        <taxon>Viridiplantae</taxon>
        <taxon>Streptophyta</taxon>
        <taxon>Charophyceae</taxon>
        <taxon>Charales</taxon>
        <taxon>Characeae</taxon>
        <taxon>Chara</taxon>
    </lineage>
</organism>
<keyword evidence="3" id="KW-1185">Reference proteome</keyword>
<comment type="caution">
    <text evidence="2">The sequence shown here is derived from an EMBL/GenBank/DDBJ whole genome shotgun (WGS) entry which is preliminary data.</text>
</comment>
<dbReference type="EMBL" id="BFEA01000144">
    <property type="protein sequence ID" value="GBG71287.1"/>
    <property type="molecule type" value="Genomic_DNA"/>
</dbReference>
<evidence type="ECO:0000313" key="2">
    <source>
        <dbReference type="EMBL" id="GBG71287.1"/>
    </source>
</evidence>
<name>A0A388KMM3_CHABU</name>
<feature type="region of interest" description="Disordered" evidence="1">
    <location>
        <begin position="461"/>
        <end position="495"/>
    </location>
</feature>
<accession>A0A388KMM3</accession>
<sequence length="782" mass="85160">MHTPLRWRSGGEGVRFALRHGLDVPRSGAMGGEAERPAHGVGEGEDAQRSAEGDVARDGEGAGAAEGDEADFDVEVGMAEGERTLRGEGAMPEFDPLTRQRTVDWERSYGKKPVALQQPGGGPLPVLPSHSEIASMRTVEIHCQELAEELEEVRQSFWVSGATLLSDGRKSRDGRPIMNFLTAGSRGVVMYTTINREGEPDDAVHVLERWVTIFHGTHTTHDGACTLRDVLTEPPLPRCSVLLRELDQYHTWVFRQAKRYLLSQTGFDEGGARYLEICRQFEDFHLQQGRYGTWGGAEGRARARSCSGDCEMLECASWWSQYGGDAPDLQYCALHVMHMWSCASPAERNWAVHKGIHTKKCNQLAFEKVVHLVEIIANVRLMEYRCAGCGYVLPWQRDEGMLNAQAGLEVDPVRSGTRSGIAEEEIEEQAALISCDPIGSSAPPSVESVFGARATIFRPYPREDEFGDKKKTEAADDPALPIPPRERGGDLEEVGVDSGAPLMEERVRRAEEHEAAGAGEVEGIRGIAEEAAGAVEMRLSSTLEERARGADRTQVDVDDGAQVETEEAVARVHDGEQVERVEAVAGVHEGDAQVEMEEDVVTVHTARRQPGLVGVDTGRGAMREVMAVVSQSRHVRGGGEVGSTFAAALAAAAHAVRDQIPRRSGAARPRPMPATGGAALGESSGAEGLGMPRGSHRERTVAEVMQVSARLVQVRTGTDPVTVVEDDPEMEPAIEEVPEEDDEYRDDEDSVEEESDRGDDESYDDDDEPSPPPRRGSGRRCG</sequence>
<gene>
    <name evidence="2" type="ORF">CBR_g8709</name>
</gene>
<protein>
    <submittedName>
        <fullName evidence="2">Uncharacterized protein</fullName>
    </submittedName>
</protein>
<feature type="compositionally biased region" description="Basic and acidic residues" evidence="1">
    <location>
        <begin position="46"/>
        <end position="60"/>
    </location>
</feature>
<feature type="compositionally biased region" description="Low complexity" evidence="1">
    <location>
        <begin position="676"/>
        <end position="690"/>
    </location>
</feature>
<reference evidence="2 3" key="1">
    <citation type="journal article" date="2018" name="Cell">
        <title>The Chara Genome: Secondary Complexity and Implications for Plant Terrestrialization.</title>
        <authorList>
            <person name="Nishiyama T."/>
            <person name="Sakayama H."/>
            <person name="Vries J.D."/>
            <person name="Buschmann H."/>
            <person name="Saint-Marcoux D."/>
            <person name="Ullrich K.K."/>
            <person name="Haas F.B."/>
            <person name="Vanderstraeten L."/>
            <person name="Becker D."/>
            <person name="Lang D."/>
            <person name="Vosolsobe S."/>
            <person name="Rombauts S."/>
            <person name="Wilhelmsson P.K.I."/>
            <person name="Janitza P."/>
            <person name="Kern R."/>
            <person name="Heyl A."/>
            <person name="Rumpler F."/>
            <person name="Villalobos L.I.A.C."/>
            <person name="Clay J.M."/>
            <person name="Skokan R."/>
            <person name="Toyoda A."/>
            <person name="Suzuki Y."/>
            <person name="Kagoshima H."/>
            <person name="Schijlen E."/>
            <person name="Tajeshwar N."/>
            <person name="Catarino B."/>
            <person name="Hetherington A.J."/>
            <person name="Saltykova A."/>
            <person name="Bonnot C."/>
            <person name="Breuninger H."/>
            <person name="Symeonidi A."/>
            <person name="Radhakrishnan G.V."/>
            <person name="Van Nieuwerburgh F."/>
            <person name="Deforce D."/>
            <person name="Chang C."/>
            <person name="Karol K.G."/>
            <person name="Hedrich R."/>
            <person name="Ulvskov P."/>
            <person name="Glockner G."/>
            <person name="Delwiche C.F."/>
            <person name="Petrasek J."/>
            <person name="Van de Peer Y."/>
            <person name="Friml J."/>
            <person name="Beilby M."/>
            <person name="Dolan L."/>
            <person name="Kohara Y."/>
            <person name="Sugano S."/>
            <person name="Fujiyama A."/>
            <person name="Delaux P.-M."/>
            <person name="Quint M."/>
            <person name="TheiBen G."/>
            <person name="Hagemann M."/>
            <person name="Harholt J."/>
            <person name="Dunand C."/>
            <person name="Zachgo S."/>
            <person name="Langdale J."/>
            <person name="Maumus F."/>
            <person name="Straeten D.V.D."/>
            <person name="Gould S.B."/>
            <person name="Rensing S.A."/>
        </authorList>
    </citation>
    <scope>NUCLEOTIDE SEQUENCE [LARGE SCALE GENOMIC DNA]</scope>
    <source>
        <strain evidence="2 3">S276</strain>
    </source>
</reference>
<evidence type="ECO:0000313" key="3">
    <source>
        <dbReference type="Proteomes" id="UP000265515"/>
    </source>
</evidence>
<proteinExistence type="predicted"/>
<dbReference type="Proteomes" id="UP000265515">
    <property type="component" value="Unassembled WGS sequence"/>
</dbReference>
<dbReference type="AlphaFoldDB" id="A0A388KMM3"/>
<evidence type="ECO:0000256" key="1">
    <source>
        <dbReference type="SAM" id="MobiDB-lite"/>
    </source>
</evidence>
<feature type="compositionally biased region" description="Acidic residues" evidence="1">
    <location>
        <begin position="724"/>
        <end position="769"/>
    </location>
</feature>
<feature type="region of interest" description="Disordered" evidence="1">
    <location>
        <begin position="23"/>
        <end position="69"/>
    </location>
</feature>
<dbReference type="Gramene" id="GBG71287">
    <property type="protein sequence ID" value="GBG71287"/>
    <property type="gene ID" value="CBR_g8709"/>
</dbReference>
<feature type="region of interest" description="Disordered" evidence="1">
    <location>
        <begin position="717"/>
        <end position="782"/>
    </location>
</feature>